<organism evidence="2 3">
    <name type="scientific">Cylindrodendrum hubeiense</name>
    <dbReference type="NCBI Taxonomy" id="595255"/>
    <lineage>
        <taxon>Eukaryota</taxon>
        <taxon>Fungi</taxon>
        <taxon>Dikarya</taxon>
        <taxon>Ascomycota</taxon>
        <taxon>Pezizomycotina</taxon>
        <taxon>Sordariomycetes</taxon>
        <taxon>Hypocreomycetidae</taxon>
        <taxon>Hypocreales</taxon>
        <taxon>Nectriaceae</taxon>
        <taxon>Cylindrodendrum</taxon>
    </lineage>
</organism>
<protein>
    <submittedName>
        <fullName evidence="2">Uncharacterized protein</fullName>
    </submittedName>
</protein>
<accession>A0A9P5LKS4</accession>
<dbReference type="OrthoDB" id="1658288at2759"/>
<evidence type="ECO:0000313" key="3">
    <source>
        <dbReference type="Proteomes" id="UP000722485"/>
    </source>
</evidence>
<dbReference type="AlphaFoldDB" id="A0A9P5LKS4"/>
<keyword evidence="3" id="KW-1185">Reference proteome</keyword>
<reference evidence="2" key="1">
    <citation type="submission" date="2020-03" db="EMBL/GenBank/DDBJ databases">
        <title>Draft Genome Sequence of Cylindrodendrum hubeiense.</title>
        <authorList>
            <person name="Buettner E."/>
            <person name="Kellner H."/>
        </authorList>
    </citation>
    <scope>NUCLEOTIDE SEQUENCE</scope>
    <source>
        <strain evidence="2">IHI 201604</strain>
    </source>
</reference>
<dbReference type="Proteomes" id="UP000722485">
    <property type="component" value="Unassembled WGS sequence"/>
</dbReference>
<dbReference type="EMBL" id="JAANBB010000028">
    <property type="protein sequence ID" value="KAF7554773.1"/>
    <property type="molecule type" value="Genomic_DNA"/>
</dbReference>
<gene>
    <name evidence="2" type="ORF">G7Z17_g2655</name>
</gene>
<sequence length="1023" mass="113121">MNNRYAIADKVLSSLVEDMLKCKEQLPDRTRNASESISSSSTEADAPEPHVAELEPHGLFILHPKPDTEWPRVEARVDRSKAGIDNFARDLLNRLRMVRNSDQALIIAHEASDHYGSIEKSTVGIAFMATPHRGSDLVPWGNVFSDVIVPEYSAVLGLANEMVFPLNAHHRSICKYGSKNQSYILVEAAIRELAQVADETGSNTTLAEMAKKSHDIVPSVEANPISSPPPQSRTPGLAKTVLPFVGSASRPPKTNSLDSKDIVGRSSIRRDTPVERLGSILLSEKPNLKHGTNFKFPNYSTGINTTWQDVFTHPVEVTSDKPCYDLAKGLKIHKKQTIASFMSKVFPHPVTANLSRQDEDITPDLQPFEGVSSELIEVGREGGSDLTISLMRTIRVPEDDSEYELPPELGRFPIFNTKPFSERLPTSMVAQGGLFIPMYQMEAMWINFDPKGAKRYAVRPFLGGVNGITGDGAMTDMATLLRRLNSVTSHQDYLVLPDQQWLDGIATSPGIVKQFVATPMTAPRKAPKTPRAMSHVSQEQNEDVDQAGSDDQPMGGTIEWQVTGQDVTGGFQLQLIPEFDTNNLSATSQVDVVEAGSDAPSMFNSLESRSAKFYDVLKTPKELGLTTKDIIHVKDILSNLPDRPKVMQDLLTESSNKLREWEVVEIALDVNQALMWNFTIRLADKNRTGIEINCDEDDEWDRLLDVVRNSLGLPNGILCMEGIATNSAMIPVDSWDAIKWIKNTLPPKDDQWKLVLESTLHLVLRLSGGGYCITILYQEKEKKLWFGSDDRMSAAKQQLFKELHIPIWQQILTWDGQIVDDDEHPLSYRNKVLTLTLAPRATALGIGAGGTIIQHIERDTYDPAIWDVGNSKILNIQIIDSTTFRSVTGLDPPKSPISAKTYQEMGLPFFQLWRDEAKEDGVAGSWKSIKGVAEVESRNAKRGGKQVAAGPSQDSQFGLLRSGAWGRAGVDGPAAMGAKEGFKEESLSFPVVLLDVDATVPIFKSILDDNWDEGEWSSDEDSD</sequence>
<evidence type="ECO:0000313" key="2">
    <source>
        <dbReference type="EMBL" id="KAF7554773.1"/>
    </source>
</evidence>
<proteinExistence type="predicted"/>
<comment type="caution">
    <text evidence="2">The sequence shown here is derived from an EMBL/GenBank/DDBJ whole genome shotgun (WGS) entry which is preliminary data.</text>
</comment>
<evidence type="ECO:0000256" key="1">
    <source>
        <dbReference type="SAM" id="MobiDB-lite"/>
    </source>
</evidence>
<feature type="region of interest" description="Disordered" evidence="1">
    <location>
        <begin position="522"/>
        <end position="551"/>
    </location>
</feature>
<feature type="region of interest" description="Disordered" evidence="1">
    <location>
        <begin position="26"/>
        <end position="49"/>
    </location>
</feature>
<name>A0A9P5LKS4_9HYPO</name>